<proteinExistence type="predicted"/>
<dbReference type="Proteomes" id="UP001159428">
    <property type="component" value="Unassembled WGS sequence"/>
</dbReference>
<dbReference type="EMBL" id="CALNXJ010000036">
    <property type="protein sequence ID" value="CAH3142406.1"/>
    <property type="molecule type" value="Genomic_DNA"/>
</dbReference>
<organism evidence="1 2">
    <name type="scientific">Pocillopora meandrina</name>
    <dbReference type="NCBI Taxonomy" id="46732"/>
    <lineage>
        <taxon>Eukaryota</taxon>
        <taxon>Metazoa</taxon>
        <taxon>Cnidaria</taxon>
        <taxon>Anthozoa</taxon>
        <taxon>Hexacorallia</taxon>
        <taxon>Scleractinia</taxon>
        <taxon>Astrocoeniina</taxon>
        <taxon>Pocilloporidae</taxon>
        <taxon>Pocillopora</taxon>
    </lineage>
</organism>
<gene>
    <name evidence="1" type="ORF">PMEA_00020166</name>
</gene>
<evidence type="ECO:0000313" key="2">
    <source>
        <dbReference type="Proteomes" id="UP001159428"/>
    </source>
</evidence>
<reference evidence="1 2" key="1">
    <citation type="submission" date="2022-05" db="EMBL/GenBank/DDBJ databases">
        <authorList>
            <consortium name="Genoscope - CEA"/>
            <person name="William W."/>
        </authorList>
    </citation>
    <scope>NUCLEOTIDE SEQUENCE [LARGE SCALE GENOMIC DNA]</scope>
</reference>
<protein>
    <submittedName>
        <fullName evidence="1">Uncharacterized protein</fullName>
    </submittedName>
</protein>
<accession>A0AAU9XBM1</accession>
<keyword evidence="2" id="KW-1185">Reference proteome</keyword>
<sequence>MSAGGYHTVAIVKGSECYQTLQESFATVFNEINELIQDKQPLTINNSSFNLEFSLVVITSFSNQNDTHLKNLQTSIRSCGISFQIWEKTNADGKGSGMYDFTSLLGADKKKLLAELPEKLSNCIHPEINKLIGYEKANVTPYMHALVYHVPLFMKKYTSVKPFTGQGVEKNNEMARNVVLHKSNKRTPAADILQLEFRQWQLRERERSKWKYTKKYDAYWETEIKEKQRKEGEK</sequence>
<dbReference type="AlphaFoldDB" id="A0AAU9XBM1"/>
<evidence type="ECO:0000313" key="1">
    <source>
        <dbReference type="EMBL" id="CAH3142406.1"/>
    </source>
</evidence>
<name>A0AAU9XBM1_9CNID</name>
<comment type="caution">
    <text evidence="1">The sequence shown here is derived from an EMBL/GenBank/DDBJ whole genome shotgun (WGS) entry which is preliminary data.</text>
</comment>